<dbReference type="Pfam" id="PF08808">
    <property type="entry name" value="RES"/>
    <property type="match status" value="1"/>
</dbReference>
<evidence type="ECO:0000259" key="1">
    <source>
        <dbReference type="SMART" id="SM00953"/>
    </source>
</evidence>
<sequence length="362" mass="42516">MQIGSECFKDEQLCYMIESAQKLGRCDITGRDNCFVYDTDKDFYLKEYIEELIDVFTVAKYMGVDEADDRVAYISTFLCSWNVFSVDADRIREIIRAICQQRYNDEPELFDEKVTIRELFSSDEMEQKCILKTYSWSDFCYNIKHVNRFHSQQFNLKQLKILLENMVFDFQAGALNLYRSRICDEKSYDEGYPQRKMGAPPIAFTTSGRTNSEGIQCLYLASDTDTSFHEVRARDNDRVSLGTFNLVKDIRIVDLTMFDKIGPFSVPDFDMTWFAINIDIIRKIGNEVAMPMRRFDSVLDYIPTQYICDFVKHLGYDGIRYKSTLSEGGVNYAIFDEKKFECVDVKVVHIENMQYEWHYLLK</sequence>
<comment type="caution">
    <text evidence="2">The sequence shown here is derived from an EMBL/GenBank/DDBJ whole genome shotgun (WGS) entry which is preliminary data.</text>
</comment>
<dbReference type="RefSeq" id="WP_151199227.1">
    <property type="nucleotide sequence ID" value="NZ_JADNIT010000025.1"/>
</dbReference>
<dbReference type="EMBL" id="QSAE01000068">
    <property type="protein sequence ID" value="RGW37287.1"/>
    <property type="molecule type" value="Genomic_DNA"/>
</dbReference>
<evidence type="ECO:0000313" key="3">
    <source>
        <dbReference type="Proteomes" id="UP000286581"/>
    </source>
</evidence>
<gene>
    <name evidence="2" type="ORF">DWV78_14150</name>
</gene>
<dbReference type="AlphaFoldDB" id="A0A413BCQ9"/>
<reference evidence="2 3" key="1">
    <citation type="submission" date="2018-08" db="EMBL/GenBank/DDBJ databases">
        <title>A genome reference for cultivated species of the human gut microbiota.</title>
        <authorList>
            <person name="Zou Y."/>
            <person name="Xue W."/>
            <person name="Luo G."/>
        </authorList>
    </citation>
    <scope>NUCLEOTIDE SEQUENCE [LARGE SCALE GENOMIC DNA]</scope>
    <source>
        <strain evidence="2 3">AF12-8</strain>
    </source>
</reference>
<dbReference type="SMART" id="SM00953">
    <property type="entry name" value="RES"/>
    <property type="match status" value="1"/>
</dbReference>
<protein>
    <submittedName>
        <fullName evidence="2">RES domain-containing protein</fullName>
    </submittedName>
</protein>
<dbReference type="InterPro" id="IPR014914">
    <property type="entry name" value="RES_dom"/>
</dbReference>
<dbReference type="Proteomes" id="UP000286581">
    <property type="component" value="Unassembled WGS sequence"/>
</dbReference>
<feature type="domain" description="RES" evidence="1">
    <location>
        <begin position="193"/>
        <end position="346"/>
    </location>
</feature>
<accession>A0A413BCQ9</accession>
<organism evidence="2 3">
    <name type="scientific">Agathobacter rectalis</name>
    <dbReference type="NCBI Taxonomy" id="39491"/>
    <lineage>
        <taxon>Bacteria</taxon>
        <taxon>Bacillati</taxon>
        <taxon>Bacillota</taxon>
        <taxon>Clostridia</taxon>
        <taxon>Lachnospirales</taxon>
        <taxon>Lachnospiraceae</taxon>
        <taxon>Agathobacter</taxon>
    </lineage>
</organism>
<evidence type="ECO:0000313" key="2">
    <source>
        <dbReference type="EMBL" id="RGW37287.1"/>
    </source>
</evidence>
<name>A0A413BCQ9_9FIRM</name>
<proteinExistence type="predicted"/>